<proteinExistence type="predicted"/>
<comment type="caution">
    <text evidence="1">The sequence shown here is derived from an EMBL/GenBank/DDBJ whole genome shotgun (WGS) entry which is preliminary data.</text>
</comment>
<keyword evidence="2" id="KW-1185">Reference proteome</keyword>
<protein>
    <submittedName>
        <fullName evidence="1">Uncharacterized protein</fullName>
    </submittedName>
</protein>
<reference evidence="1 2" key="1">
    <citation type="journal article" date="2021" name="BMC Genomics">
        <title>Datura genome reveals duplications of psychoactive alkaloid biosynthetic genes and high mutation rate following tissue culture.</title>
        <authorList>
            <person name="Rajewski A."/>
            <person name="Carter-House D."/>
            <person name="Stajich J."/>
            <person name="Litt A."/>
        </authorList>
    </citation>
    <scope>NUCLEOTIDE SEQUENCE [LARGE SCALE GENOMIC DNA]</scope>
    <source>
        <strain evidence="1">AR-01</strain>
    </source>
</reference>
<accession>A0ABS8RQX7</accession>
<sequence length="136" mass="14990">MAKGKGRGRGRPRKIPISLLKFGSSVGARTNGKQTIEEHPVTPIPMEQCLLEKDTASKEDGQTRLVTANEVDSLEELSGKPGSEFIEEEEMVEGGEKVGHICAEQQKGEDRAKKKQGMMNEEYLCNAEWERDGSGK</sequence>
<evidence type="ECO:0000313" key="2">
    <source>
        <dbReference type="Proteomes" id="UP000823775"/>
    </source>
</evidence>
<gene>
    <name evidence="1" type="ORF">HAX54_050647</name>
</gene>
<dbReference type="EMBL" id="JACEIK010000089">
    <property type="protein sequence ID" value="MCD7449209.1"/>
    <property type="molecule type" value="Genomic_DNA"/>
</dbReference>
<dbReference type="Proteomes" id="UP000823775">
    <property type="component" value="Unassembled WGS sequence"/>
</dbReference>
<evidence type="ECO:0000313" key="1">
    <source>
        <dbReference type="EMBL" id="MCD7449209.1"/>
    </source>
</evidence>
<organism evidence="1 2">
    <name type="scientific">Datura stramonium</name>
    <name type="common">Jimsonweed</name>
    <name type="synonym">Common thornapple</name>
    <dbReference type="NCBI Taxonomy" id="4076"/>
    <lineage>
        <taxon>Eukaryota</taxon>
        <taxon>Viridiplantae</taxon>
        <taxon>Streptophyta</taxon>
        <taxon>Embryophyta</taxon>
        <taxon>Tracheophyta</taxon>
        <taxon>Spermatophyta</taxon>
        <taxon>Magnoliopsida</taxon>
        <taxon>eudicotyledons</taxon>
        <taxon>Gunneridae</taxon>
        <taxon>Pentapetalae</taxon>
        <taxon>asterids</taxon>
        <taxon>lamiids</taxon>
        <taxon>Solanales</taxon>
        <taxon>Solanaceae</taxon>
        <taxon>Solanoideae</taxon>
        <taxon>Datureae</taxon>
        <taxon>Datura</taxon>
    </lineage>
</organism>
<name>A0ABS8RQX7_DATST</name>